<dbReference type="EMBL" id="QZAN01000190">
    <property type="protein sequence ID" value="THW55458.1"/>
    <property type="molecule type" value="Genomic_DNA"/>
</dbReference>
<dbReference type="InterPro" id="IPR052099">
    <property type="entry name" value="Regulatory_TF_Diverse"/>
</dbReference>
<organism evidence="4 5">
    <name type="scientific">Aureobasidium pullulans</name>
    <name type="common">Black yeast</name>
    <name type="synonym">Pullularia pullulans</name>
    <dbReference type="NCBI Taxonomy" id="5580"/>
    <lineage>
        <taxon>Eukaryota</taxon>
        <taxon>Fungi</taxon>
        <taxon>Dikarya</taxon>
        <taxon>Ascomycota</taxon>
        <taxon>Pezizomycotina</taxon>
        <taxon>Dothideomycetes</taxon>
        <taxon>Dothideomycetidae</taxon>
        <taxon>Dothideales</taxon>
        <taxon>Saccotheciaceae</taxon>
        <taxon>Aureobasidium</taxon>
    </lineage>
</organism>
<dbReference type="InterPro" id="IPR011598">
    <property type="entry name" value="bHLH_dom"/>
</dbReference>
<protein>
    <recommendedName>
        <fullName evidence="2">BHLH domain-containing protein</fullName>
    </recommendedName>
</protein>
<dbReference type="PANTHER" id="PTHR47336:SF2">
    <property type="entry name" value="TRANSCRIPTION FACTOR HMS1-RELATED"/>
    <property type="match status" value="1"/>
</dbReference>
<dbReference type="InterPro" id="IPR036638">
    <property type="entry name" value="HLH_DNA-bd_sf"/>
</dbReference>
<dbReference type="SUPFAM" id="SSF47459">
    <property type="entry name" value="HLH, helix-loop-helix DNA-binding domain"/>
    <property type="match status" value="1"/>
</dbReference>
<proteinExistence type="predicted"/>
<dbReference type="Gene3D" id="4.10.280.10">
    <property type="entry name" value="Helix-loop-helix DNA-binding domain"/>
    <property type="match status" value="1"/>
</dbReference>
<evidence type="ECO:0000313" key="6">
    <source>
        <dbReference type="Proteomes" id="UP000310421"/>
    </source>
</evidence>
<gene>
    <name evidence="4" type="ORF">D6C78_04359</name>
    <name evidence="3" type="ORF">D6D20_09477</name>
</gene>
<feature type="region of interest" description="Disordered" evidence="1">
    <location>
        <begin position="190"/>
        <end position="216"/>
    </location>
</feature>
<dbReference type="Proteomes" id="UP000308724">
    <property type="component" value="Unassembled WGS sequence"/>
</dbReference>
<reference evidence="5 6" key="1">
    <citation type="submission" date="2018-10" db="EMBL/GenBank/DDBJ databases">
        <title>Fifty Aureobasidium pullulans genomes reveal a recombining polyextremotolerant generalist.</title>
        <authorList>
            <person name="Gostincar C."/>
            <person name="Turk M."/>
            <person name="Zajc J."/>
            <person name="Gunde-Cimerman N."/>
        </authorList>
    </citation>
    <scope>NUCLEOTIDE SEQUENCE [LARGE SCALE GENOMIC DNA]</scope>
    <source>
        <strain evidence="3 6">EXF-10751</strain>
        <strain evidence="4 5">EXF-1645</strain>
    </source>
</reference>
<evidence type="ECO:0000313" key="5">
    <source>
        <dbReference type="Proteomes" id="UP000308724"/>
    </source>
</evidence>
<evidence type="ECO:0000313" key="3">
    <source>
        <dbReference type="EMBL" id="THW55458.1"/>
    </source>
</evidence>
<evidence type="ECO:0000256" key="1">
    <source>
        <dbReference type="SAM" id="MobiDB-lite"/>
    </source>
</evidence>
<feature type="domain" description="BHLH" evidence="2">
    <location>
        <begin position="208"/>
        <end position="268"/>
    </location>
</feature>
<evidence type="ECO:0000259" key="2">
    <source>
        <dbReference type="PROSITE" id="PS50888"/>
    </source>
</evidence>
<dbReference type="GO" id="GO:0046983">
    <property type="term" value="F:protein dimerization activity"/>
    <property type="evidence" value="ECO:0007669"/>
    <property type="project" value="InterPro"/>
</dbReference>
<dbReference type="EMBL" id="QZBZ01000072">
    <property type="protein sequence ID" value="TIA37966.1"/>
    <property type="molecule type" value="Genomic_DNA"/>
</dbReference>
<dbReference type="SMART" id="SM00353">
    <property type="entry name" value="HLH"/>
    <property type="match status" value="1"/>
</dbReference>
<dbReference type="AlphaFoldDB" id="A0A4S8SN83"/>
<dbReference type="PANTHER" id="PTHR47336">
    <property type="entry name" value="TRANSCRIPTION FACTOR HMS1-RELATED"/>
    <property type="match status" value="1"/>
</dbReference>
<name>A0A4S8SN83_AURPU</name>
<accession>A0A4S8SN83</accession>
<evidence type="ECO:0000313" key="4">
    <source>
        <dbReference type="EMBL" id="TIA37966.1"/>
    </source>
</evidence>
<dbReference type="Pfam" id="PF00010">
    <property type="entry name" value="HLH"/>
    <property type="match status" value="1"/>
</dbReference>
<comment type="caution">
    <text evidence="4">The sequence shown here is derived from an EMBL/GenBank/DDBJ whole genome shotgun (WGS) entry which is preliminary data.</text>
</comment>
<sequence length="296" mass="33293">MNFLQMDPYGQQPYNLNAYAFQVSSPMPQDSGYASEPNDPFERAFKSQFSPQVQSYASHVQANPEQTYVSARVYQAPQEQPSRPRLRQQQSMPVLPYTYNQSNALETLDERTSRLSIDAGINSMTGYCDIDSLLAAAYNNTCTTQTKRFQTFASQHTSPIRAPDPIMSLPLTPPPLIREPAYPELDDTPVFLEEVPGSPNKATRGRRRGRSTHTEVEQRYRHNLVSHFRKLASAVPHIETFQPARAGQVPKPSKAEILLAASGYIQQLEKENEQLKIAIGRDGGLKRELSTDGYRS</sequence>
<dbReference type="Proteomes" id="UP000310421">
    <property type="component" value="Unassembled WGS sequence"/>
</dbReference>
<dbReference type="PROSITE" id="PS50888">
    <property type="entry name" value="BHLH"/>
    <property type="match status" value="1"/>
</dbReference>